<protein>
    <submittedName>
        <fullName evidence="2">Beta-lactamase family protein</fullName>
    </submittedName>
</protein>
<reference evidence="2 3" key="1">
    <citation type="submission" date="2020-04" db="EMBL/GenBank/DDBJ databases">
        <title>A Flavivirga sp. nov.</title>
        <authorList>
            <person name="Sun X."/>
        </authorList>
    </citation>
    <scope>NUCLEOTIDE SEQUENCE [LARGE SCALE GENOMIC DNA]</scope>
    <source>
        <strain evidence="2 3">Y03</strain>
    </source>
</reference>
<evidence type="ECO:0000259" key="1">
    <source>
        <dbReference type="Pfam" id="PF00144"/>
    </source>
</evidence>
<gene>
    <name evidence="2" type="ORF">HHX25_14300</name>
</gene>
<accession>A0ABX1RYL9</accession>
<dbReference type="EMBL" id="JABBHF010000008">
    <property type="protein sequence ID" value="NMH88680.1"/>
    <property type="molecule type" value="Genomic_DNA"/>
</dbReference>
<dbReference type="PANTHER" id="PTHR46825">
    <property type="entry name" value="D-ALANYL-D-ALANINE-CARBOXYPEPTIDASE/ENDOPEPTIDASE AMPH"/>
    <property type="match status" value="1"/>
</dbReference>
<dbReference type="Proteomes" id="UP000746690">
    <property type="component" value="Unassembled WGS sequence"/>
</dbReference>
<dbReference type="Gene3D" id="3.40.710.10">
    <property type="entry name" value="DD-peptidase/beta-lactamase superfamily"/>
    <property type="match status" value="1"/>
</dbReference>
<dbReference type="InterPro" id="IPR050491">
    <property type="entry name" value="AmpC-like"/>
</dbReference>
<proteinExistence type="predicted"/>
<dbReference type="Pfam" id="PF00144">
    <property type="entry name" value="Beta-lactamase"/>
    <property type="match status" value="1"/>
</dbReference>
<evidence type="ECO:0000313" key="2">
    <source>
        <dbReference type="EMBL" id="NMH88680.1"/>
    </source>
</evidence>
<evidence type="ECO:0000313" key="3">
    <source>
        <dbReference type="Proteomes" id="UP000746690"/>
    </source>
</evidence>
<organism evidence="2 3">
    <name type="scientific">Flavivirga algicola</name>
    <dbReference type="NCBI Taxonomy" id="2729136"/>
    <lineage>
        <taxon>Bacteria</taxon>
        <taxon>Pseudomonadati</taxon>
        <taxon>Bacteroidota</taxon>
        <taxon>Flavobacteriia</taxon>
        <taxon>Flavobacteriales</taxon>
        <taxon>Flavobacteriaceae</taxon>
        <taxon>Flavivirga</taxon>
    </lineage>
</organism>
<feature type="domain" description="Beta-lactamase-related" evidence="1">
    <location>
        <begin position="41"/>
        <end position="328"/>
    </location>
</feature>
<dbReference type="RefSeq" id="WP_169674889.1">
    <property type="nucleotide sequence ID" value="NZ_JABBHF010000008.1"/>
</dbReference>
<dbReference type="PANTHER" id="PTHR46825:SF7">
    <property type="entry name" value="D-ALANYL-D-ALANINE CARBOXYPEPTIDASE"/>
    <property type="match status" value="1"/>
</dbReference>
<dbReference type="InterPro" id="IPR001466">
    <property type="entry name" value="Beta-lactam-related"/>
</dbReference>
<sequence length="443" mass="50200">MKKLLSFLLLVTTIGFSQNNTYKQLDSLLELLYENNQVMGSLSILQKGKPVYNKSVGYQYINQNDNKLATIDTKYRIGSITKTFTATLIFQLVDEGKIKLEDKLSNYFPQVTNASKITIANLLNHTSGIFNITNDENFYTWMQKATTQEEMLAKILKHDVVFQPGEKHEYSNTNYVLLGYILERIENKSYKTILKERIVEKLHLKNTYYGSSIDISKNECLSYYNENDAIWQEDNQTHMSVPGGAGGIVSNPSDIVVFINALFHNKLMSKESFELMTTIENEYGSGIFSMAKNELTIYGHNGGIDSFKSITIYIPKLETAIALNVNALNYDLMFIMFSAVDAVIGKDLIMPNFKTIELTEEEIKQYAGVYECKEMPFNLVFEAHGKTLKGGPEGQDLIALSARQKIEFTTLLDSGVILNFDLKSKTVVFKNTGKLPKVFTKKQ</sequence>
<comment type="caution">
    <text evidence="2">The sequence shown here is derived from an EMBL/GenBank/DDBJ whole genome shotgun (WGS) entry which is preliminary data.</text>
</comment>
<dbReference type="SUPFAM" id="SSF56601">
    <property type="entry name" value="beta-lactamase/transpeptidase-like"/>
    <property type="match status" value="1"/>
</dbReference>
<name>A0ABX1RYL9_9FLAO</name>
<keyword evidence="3" id="KW-1185">Reference proteome</keyword>
<dbReference type="InterPro" id="IPR012338">
    <property type="entry name" value="Beta-lactam/transpept-like"/>
</dbReference>